<dbReference type="EMBL" id="CVUD02000226">
    <property type="protein sequence ID" value="SEH90661.1"/>
    <property type="molecule type" value="Genomic_DNA"/>
</dbReference>
<dbReference type="AlphaFoldDB" id="A0A1H6LZT4"/>
<dbReference type="Proteomes" id="UP000198559">
    <property type="component" value="Unassembled WGS sequence"/>
</dbReference>
<sequence>MVIRKQILFDLSSLFLHYFQSIRTPVLPSERHFFVQLNSVKVGFYTLGNLLSPIDLMYVYHLMYCCGHR</sequence>
<protein>
    <submittedName>
        <fullName evidence="1">Uncharacterized protein</fullName>
    </submittedName>
</protein>
<gene>
    <name evidence="1" type="ORF">BAZSYMB_GCONTIG00737_0</name>
</gene>
<evidence type="ECO:0000313" key="1">
    <source>
        <dbReference type="EMBL" id="SEH90661.1"/>
    </source>
</evidence>
<accession>A0A1H6LZT4</accession>
<evidence type="ECO:0000313" key="2">
    <source>
        <dbReference type="Proteomes" id="UP000198559"/>
    </source>
</evidence>
<organism evidence="1 2">
    <name type="scientific">Bathymodiolus azoricus thioautotrophic gill symbiont</name>
    <dbReference type="NCBI Taxonomy" id="235205"/>
    <lineage>
        <taxon>Bacteria</taxon>
        <taxon>Pseudomonadati</taxon>
        <taxon>Pseudomonadota</taxon>
        <taxon>Gammaproteobacteria</taxon>
        <taxon>sulfur-oxidizing symbionts</taxon>
    </lineage>
</organism>
<reference evidence="2" key="1">
    <citation type="submission" date="2016-06" db="EMBL/GenBank/DDBJ databases">
        <authorList>
            <person name="Petersen J."/>
            <person name="Sayavedra L."/>
        </authorList>
    </citation>
    <scope>NUCLEOTIDE SEQUENCE [LARGE SCALE GENOMIC DNA]</scope>
    <source>
        <strain evidence="2">BazSymB</strain>
    </source>
</reference>
<proteinExistence type="predicted"/>
<name>A0A1H6LZT4_9GAMM</name>